<dbReference type="PROSITE" id="PS00379">
    <property type="entry name" value="CDP_ALCOHOL_P_TRANSF"/>
    <property type="match status" value="1"/>
</dbReference>
<organism evidence="10 11">
    <name type="scientific">Chlorella vulgaris</name>
    <name type="common">Green alga</name>
    <dbReference type="NCBI Taxonomy" id="3077"/>
    <lineage>
        <taxon>Eukaryota</taxon>
        <taxon>Viridiplantae</taxon>
        <taxon>Chlorophyta</taxon>
        <taxon>core chlorophytes</taxon>
        <taxon>Trebouxiophyceae</taxon>
        <taxon>Chlorellales</taxon>
        <taxon>Chlorellaceae</taxon>
        <taxon>Chlorella clade</taxon>
        <taxon>Chlorella</taxon>
    </lineage>
</organism>
<keyword evidence="2 8" id="KW-0808">Transferase</keyword>
<sequence length="212" mass="22221">MPSATTGQQVLLLPPNLVGHLRLLLALVAATASSAGHGSLALALFSCSLALDAADGWLARRFNCSTSFGALYDVVIDNMTRAMLWSAAGGPWAGLPIALEGITLACTHAGGGAAWKSGGCFRDAPRWVQLVMGNGFRSPLGVLAIAGLSGCPLWLFARSCLRPGTWLTTPAWALVLVPGRLLAAAVECWVVQRRMQQLTQQDAAACQRVKPS</sequence>
<comment type="caution">
    <text evidence="10">The sequence shown here is derived from an EMBL/GenBank/DDBJ whole genome shotgun (WGS) entry which is preliminary data.</text>
</comment>
<dbReference type="InterPro" id="IPR000462">
    <property type="entry name" value="CDP-OH_P_trans"/>
</dbReference>
<evidence type="ECO:0000313" key="10">
    <source>
        <dbReference type="EMBL" id="KAI3429770.1"/>
    </source>
</evidence>
<dbReference type="InterPro" id="IPR043130">
    <property type="entry name" value="CDP-OH_PTrfase_TM_dom"/>
</dbReference>
<evidence type="ECO:0000256" key="2">
    <source>
        <dbReference type="ARBA" id="ARBA00022679"/>
    </source>
</evidence>
<dbReference type="GO" id="GO:0016780">
    <property type="term" value="F:phosphotransferase activity, for other substituted phosphate groups"/>
    <property type="evidence" value="ECO:0007669"/>
    <property type="project" value="InterPro"/>
</dbReference>
<comment type="similarity">
    <text evidence="8">Belongs to the CDP-alcohol phosphatidyltransferase class-I family.</text>
</comment>
<gene>
    <name evidence="10" type="ORF">D9Q98_010083</name>
</gene>
<protein>
    <recommendedName>
        <fullName evidence="12">CDP-diacylglycerol--inositol 3-phosphatidyltransferase</fullName>
    </recommendedName>
</protein>
<feature type="transmembrane region" description="Helical" evidence="9">
    <location>
        <begin position="140"/>
        <end position="157"/>
    </location>
</feature>
<dbReference type="AlphaFoldDB" id="A0A9D4TN21"/>
<keyword evidence="11" id="KW-1185">Reference proteome</keyword>
<evidence type="ECO:0000256" key="6">
    <source>
        <dbReference type="ARBA" id="ARBA00023136"/>
    </source>
</evidence>
<comment type="subcellular location">
    <subcellularLocation>
        <location evidence="1">Membrane</location>
        <topology evidence="1">Multi-pass membrane protein</topology>
    </subcellularLocation>
</comment>
<dbReference type="GO" id="GO:0008654">
    <property type="term" value="P:phospholipid biosynthetic process"/>
    <property type="evidence" value="ECO:0007669"/>
    <property type="project" value="InterPro"/>
</dbReference>
<dbReference type="Gene3D" id="1.20.120.1760">
    <property type="match status" value="1"/>
</dbReference>
<keyword evidence="3 9" id="KW-0812">Transmembrane</keyword>
<evidence type="ECO:0000256" key="3">
    <source>
        <dbReference type="ARBA" id="ARBA00022692"/>
    </source>
</evidence>
<dbReference type="GO" id="GO:0016020">
    <property type="term" value="C:membrane"/>
    <property type="evidence" value="ECO:0007669"/>
    <property type="project" value="UniProtKB-SubCell"/>
</dbReference>
<proteinExistence type="inferred from homology"/>
<dbReference type="Pfam" id="PF01066">
    <property type="entry name" value="CDP-OH_P_transf"/>
    <property type="match status" value="1"/>
</dbReference>
<keyword evidence="6 9" id="KW-0472">Membrane</keyword>
<evidence type="ECO:0000256" key="5">
    <source>
        <dbReference type="ARBA" id="ARBA00023098"/>
    </source>
</evidence>
<keyword evidence="4 9" id="KW-1133">Transmembrane helix</keyword>
<keyword evidence="7" id="KW-1208">Phospholipid metabolism</keyword>
<evidence type="ECO:0000256" key="9">
    <source>
        <dbReference type="SAM" id="Phobius"/>
    </source>
</evidence>
<evidence type="ECO:0000256" key="8">
    <source>
        <dbReference type="RuleBase" id="RU003750"/>
    </source>
</evidence>
<dbReference type="InterPro" id="IPR048254">
    <property type="entry name" value="CDP_ALCOHOL_P_TRANSF_CS"/>
</dbReference>
<feature type="transmembrane region" description="Helical" evidence="9">
    <location>
        <begin position="169"/>
        <end position="191"/>
    </location>
</feature>
<reference evidence="10" key="2">
    <citation type="submission" date="2020-11" db="EMBL/GenBank/DDBJ databases">
        <authorList>
            <person name="Cecchin M."/>
            <person name="Marcolungo L."/>
            <person name="Rossato M."/>
            <person name="Girolomoni L."/>
            <person name="Cosentino E."/>
            <person name="Cuine S."/>
            <person name="Li-Beisson Y."/>
            <person name="Delledonne M."/>
            <person name="Ballottari M."/>
        </authorList>
    </citation>
    <scope>NUCLEOTIDE SEQUENCE</scope>
    <source>
        <strain evidence="10">211/11P</strain>
        <tissue evidence="10">Whole cell</tissue>
    </source>
</reference>
<evidence type="ECO:0008006" key="12">
    <source>
        <dbReference type="Google" id="ProtNLM"/>
    </source>
</evidence>
<dbReference type="PANTHER" id="PTHR15362:SF13">
    <property type="entry name" value="SI:CH1073-145M9.1"/>
    <property type="match status" value="1"/>
</dbReference>
<evidence type="ECO:0000256" key="4">
    <source>
        <dbReference type="ARBA" id="ARBA00022989"/>
    </source>
</evidence>
<dbReference type="OrthoDB" id="10251079at2759"/>
<reference evidence="10" key="1">
    <citation type="journal article" date="2019" name="Plant J.">
        <title>Chlorella vulgaris genome assembly and annotation reveals the molecular basis for metabolic acclimation to high light conditions.</title>
        <authorList>
            <person name="Cecchin M."/>
            <person name="Marcolungo L."/>
            <person name="Rossato M."/>
            <person name="Girolomoni L."/>
            <person name="Cosentino E."/>
            <person name="Cuine S."/>
            <person name="Li-Beisson Y."/>
            <person name="Delledonne M."/>
            <person name="Ballottari M."/>
        </authorList>
    </citation>
    <scope>NUCLEOTIDE SEQUENCE</scope>
    <source>
        <strain evidence="10">211/11P</strain>
    </source>
</reference>
<evidence type="ECO:0000313" key="11">
    <source>
        <dbReference type="Proteomes" id="UP001055712"/>
    </source>
</evidence>
<evidence type="ECO:0000256" key="1">
    <source>
        <dbReference type="ARBA" id="ARBA00004141"/>
    </source>
</evidence>
<dbReference type="Proteomes" id="UP001055712">
    <property type="component" value="Unassembled WGS sequence"/>
</dbReference>
<feature type="transmembrane region" description="Helical" evidence="9">
    <location>
        <begin position="23"/>
        <end position="51"/>
    </location>
</feature>
<dbReference type="PANTHER" id="PTHR15362">
    <property type="entry name" value="PHOSPHATIDYLINOSITOL SYNTHASE"/>
    <property type="match status" value="1"/>
</dbReference>
<keyword evidence="5" id="KW-0443">Lipid metabolism</keyword>
<dbReference type="EMBL" id="SIDB01000008">
    <property type="protein sequence ID" value="KAI3429770.1"/>
    <property type="molecule type" value="Genomic_DNA"/>
</dbReference>
<evidence type="ECO:0000256" key="7">
    <source>
        <dbReference type="ARBA" id="ARBA00023264"/>
    </source>
</evidence>
<name>A0A9D4TN21_CHLVU</name>
<accession>A0A9D4TN21</accession>